<protein>
    <submittedName>
        <fullName evidence="2">DUF2069 domain-containing protein</fullName>
    </submittedName>
</protein>
<dbReference type="STRING" id="1122240.GCA_000620105_02367"/>
<keyword evidence="1" id="KW-0472">Membrane</keyword>
<keyword evidence="3" id="KW-1185">Reference proteome</keyword>
<gene>
    <name evidence="2" type="ORF">DAI18_07865</name>
</gene>
<evidence type="ECO:0000313" key="2">
    <source>
        <dbReference type="EMBL" id="AVY93969.1"/>
    </source>
</evidence>
<organism evidence="2 3">
    <name type="scientific">Microvirgula aerodenitrificans</name>
    <dbReference type="NCBI Taxonomy" id="57480"/>
    <lineage>
        <taxon>Bacteria</taxon>
        <taxon>Pseudomonadati</taxon>
        <taxon>Pseudomonadota</taxon>
        <taxon>Betaproteobacteria</taxon>
        <taxon>Neisseriales</taxon>
        <taxon>Aquaspirillaceae</taxon>
        <taxon>Microvirgula</taxon>
    </lineage>
</organism>
<dbReference type="EMBL" id="CP028519">
    <property type="protein sequence ID" value="AVY93969.1"/>
    <property type="molecule type" value="Genomic_DNA"/>
</dbReference>
<evidence type="ECO:0000256" key="1">
    <source>
        <dbReference type="SAM" id="Phobius"/>
    </source>
</evidence>
<feature type="transmembrane region" description="Helical" evidence="1">
    <location>
        <begin position="36"/>
        <end position="54"/>
    </location>
</feature>
<dbReference type="InterPro" id="IPR018643">
    <property type="entry name" value="DUF2069_membrane"/>
</dbReference>
<feature type="transmembrane region" description="Helical" evidence="1">
    <location>
        <begin position="7"/>
        <end position="30"/>
    </location>
</feature>
<sequence>MNRIAVCHWGAITSLIGLIVLTLAWELWLAPLRPGGSLMALKSLLLLAPLFGVLRGRVYTYQWASMFILFFFAEGVMRAWSDTVLLSRVCAGIEIALCTLFFASAVYYARFARMAGIPVR</sequence>
<dbReference type="KEGG" id="maer:DAI18_07865"/>
<dbReference type="RefSeq" id="WP_028499400.1">
    <property type="nucleotide sequence ID" value="NZ_CALFSO010000057.1"/>
</dbReference>
<feature type="transmembrane region" description="Helical" evidence="1">
    <location>
        <begin position="86"/>
        <end position="109"/>
    </location>
</feature>
<dbReference type="OrthoDB" id="9181360at2"/>
<reference evidence="2 3" key="1">
    <citation type="submission" date="2018-04" db="EMBL/GenBank/DDBJ databases">
        <title>Denitrifier Microvirgula.</title>
        <authorList>
            <person name="Anderson E."/>
            <person name="Jang J."/>
            <person name="Ishii S."/>
        </authorList>
    </citation>
    <scope>NUCLEOTIDE SEQUENCE [LARGE SCALE GENOMIC DNA]</scope>
    <source>
        <strain evidence="2 3">BE2.4</strain>
    </source>
</reference>
<dbReference type="Proteomes" id="UP000244173">
    <property type="component" value="Chromosome"/>
</dbReference>
<keyword evidence="1" id="KW-0812">Transmembrane</keyword>
<feature type="transmembrane region" description="Helical" evidence="1">
    <location>
        <begin position="61"/>
        <end position="80"/>
    </location>
</feature>
<dbReference type="Pfam" id="PF09842">
    <property type="entry name" value="DUF2069"/>
    <property type="match status" value="1"/>
</dbReference>
<keyword evidence="1" id="KW-1133">Transmembrane helix</keyword>
<name>A0A2S0P9A2_9NEIS</name>
<accession>A0A2S0P9A2</accession>
<evidence type="ECO:0000313" key="3">
    <source>
        <dbReference type="Proteomes" id="UP000244173"/>
    </source>
</evidence>
<proteinExistence type="predicted"/>
<dbReference type="AlphaFoldDB" id="A0A2S0P9A2"/>